<feature type="compositionally biased region" description="Polar residues" evidence="8">
    <location>
        <begin position="281"/>
        <end position="290"/>
    </location>
</feature>
<keyword evidence="7" id="KW-0539">Nucleus</keyword>
<feature type="compositionally biased region" description="Basic and acidic residues" evidence="8">
    <location>
        <begin position="230"/>
        <end position="240"/>
    </location>
</feature>
<feature type="compositionally biased region" description="Polar residues" evidence="8">
    <location>
        <begin position="66"/>
        <end position="75"/>
    </location>
</feature>
<proteinExistence type="inferred from homology"/>
<organism evidence="10 11">
    <name type="scientific">Zalerion maritima</name>
    <dbReference type="NCBI Taxonomy" id="339359"/>
    <lineage>
        <taxon>Eukaryota</taxon>
        <taxon>Fungi</taxon>
        <taxon>Dikarya</taxon>
        <taxon>Ascomycota</taxon>
        <taxon>Pezizomycotina</taxon>
        <taxon>Sordariomycetes</taxon>
        <taxon>Lulworthiomycetidae</taxon>
        <taxon>Lulworthiales</taxon>
        <taxon>Lulworthiaceae</taxon>
        <taxon>Zalerion</taxon>
    </lineage>
</organism>
<dbReference type="PANTHER" id="PTHR41391">
    <property type="entry name" value="RESTRICTION OF TELOMERE CAPPING PROTEIN 4"/>
    <property type="match status" value="1"/>
</dbReference>
<evidence type="ECO:0000256" key="6">
    <source>
        <dbReference type="ARBA" id="ARBA00022490"/>
    </source>
</evidence>
<feature type="compositionally biased region" description="Polar residues" evidence="8">
    <location>
        <begin position="336"/>
        <end position="352"/>
    </location>
</feature>
<feature type="region of interest" description="Disordered" evidence="8">
    <location>
        <begin position="645"/>
        <end position="670"/>
    </location>
</feature>
<evidence type="ECO:0000256" key="3">
    <source>
        <dbReference type="ARBA" id="ARBA00004496"/>
    </source>
</evidence>
<feature type="region of interest" description="Disordered" evidence="8">
    <location>
        <begin position="503"/>
        <end position="543"/>
    </location>
</feature>
<comment type="subcellular location">
    <subcellularLocation>
        <location evidence="3">Cytoplasm</location>
    </subcellularLocation>
    <subcellularLocation>
        <location evidence="2">Nucleus</location>
    </subcellularLocation>
</comment>
<evidence type="ECO:0000259" key="9">
    <source>
        <dbReference type="SMART" id="SM01312"/>
    </source>
</evidence>
<feature type="compositionally biased region" description="Acidic residues" evidence="8">
    <location>
        <begin position="656"/>
        <end position="670"/>
    </location>
</feature>
<sequence>MSGRRVGLSCQMRTAPLLSKVNGMPTKQHPPSPPATQQELPWEDDSDIFRAPESTADEDSEEDNVKLTTEANSIGRSARGLMKTYNDSDDEVTSPERLQATSSIVKTKFGKKNEDAKKAKVSRRVSTRGNTAAAKRKTEEEEKDLFIETTKRKSNNQQSYSTKTCRSKKAPVTLPPQKRAKLDVPAEVSFSSSPEKQSKNVIIPDIARFSSSPEKKLAGLSLPEALDLSAVRDSRSETSRPVRGRGSGRNAKNGGHTSTYTHGTSGSTTTTKAKRATATTIDTSEAPSSQDRVRAMTGKDARLNRPLKQKADAEKAAEERPTLLIPHDDLGPIGTITRSSDPSNKASVTDSPLSDVPNDDDDDDDITSQYVKNSSTEDGTTTCPMCDHPVRSSLLSEFASSLPSFDPDAFETNVVTQQRFCTFHRSTSAKELCEERGYPIINWGILEERLKAHSGVVKALLSTTSSGSGSGTGAEEELSPYLASFARKVRTGKERTLLQANMKTSVTSTSATTAKTSSTSRAALTTPAGGDKNPPSVPSTGYYGPRGTRIISEFVARRFRKDIRRCAVTNKLVSVRGNMAFIQGVVVPELAVRLVLEDLRGGMLAGDKEGSEKRMATREEAERILDESREVGELLNEELGDVVTTDGSAIRGGGNEGDEATVEFGEDNLL</sequence>
<evidence type="ECO:0000313" key="10">
    <source>
        <dbReference type="EMBL" id="KAJ2906051.1"/>
    </source>
</evidence>
<feature type="domain" description="Restriction of telomere capping protein 4 C-terminal" evidence="9">
    <location>
        <begin position="445"/>
        <end position="638"/>
    </location>
</feature>
<dbReference type="SMART" id="SM01312">
    <property type="entry name" value="RTC4"/>
    <property type="match status" value="1"/>
</dbReference>
<feature type="compositionally biased region" description="Polar residues" evidence="8">
    <location>
        <begin position="367"/>
        <end position="383"/>
    </location>
</feature>
<evidence type="ECO:0000313" key="11">
    <source>
        <dbReference type="Proteomes" id="UP001201980"/>
    </source>
</evidence>
<gene>
    <name evidence="10" type="ORF">MKZ38_003088</name>
</gene>
<keyword evidence="6" id="KW-0963">Cytoplasm</keyword>
<accession>A0AAD5RYF2</accession>
<dbReference type="AlphaFoldDB" id="A0AAD5RYF2"/>
<evidence type="ECO:0000256" key="2">
    <source>
        <dbReference type="ARBA" id="ARBA00004123"/>
    </source>
</evidence>
<dbReference type="GO" id="GO:0005634">
    <property type="term" value="C:nucleus"/>
    <property type="evidence" value="ECO:0007669"/>
    <property type="project" value="UniProtKB-SubCell"/>
</dbReference>
<evidence type="ECO:0000256" key="7">
    <source>
        <dbReference type="ARBA" id="ARBA00023242"/>
    </source>
</evidence>
<comment type="caution">
    <text evidence="10">The sequence shown here is derived from an EMBL/GenBank/DDBJ whole genome shotgun (WGS) entry which is preliminary data.</text>
</comment>
<dbReference type="PANTHER" id="PTHR41391:SF1">
    <property type="entry name" value="RESTRICTION OF TELOMERE CAPPING PROTEIN 4"/>
    <property type="match status" value="1"/>
</dbReference>
<dbReference type="GO" id="GO:0005737">
    <property type="term" value="C:cytoplasm"/>
    <property type="evidence" value="ECO:0007669"/>
    <property type="project" value="UniProtKB-SubCell"/>
</dbReference>
<dbReference type="InterPro" id="IPR028094">
    <property type="entry name" value="RTC4_C"/>
</dbReference>
<feature type="compositionally biased region" description="Acidic residues" evidence="8">
    <location>
        <begin position="357"/>
        <end position="366"/>
    </location>
</feature>
<feature type="compositionally biased region" description="Polar residues" evidence="8">
    <location>
        <begin position="155"/>
        <end position="164"/>
    </location>
</feature>
<evidence type="ECO:0000256" key="8">
    <source>
        <dbReference type="SAM" id="MobiDB-lite"/>
    </source>
</evidence>
<feature type="compositionally biased region" description="Basic and acidic residues" evidence="8">
    <location>
        <begin position="136"/>
        <end position="151"/>
    </location>
</feature>
<name>A0AAD5RYF2_9PEZI</name>
<comment type="function">
    <text evidence="1">May be involved in a process influencing telomere capping.</text>
</comment>
<dbReference type="Pfam" id="PF14474">
    <property type="entry name" value="RTC4"/>
    <property type="match status" value="1"/>
</dbReference>
<keyword evidence="11" id="KW-1185">Reference proteome</keyword>
<feature type="compositionally biased region" description="Low complexity" evidence="8">
    <location>
        <begin position="504"/>
        <end position="528"/>
    </location>
</feature>
<dbReference type="InterPro" id="IPR039024">
    <property type="entry name" value="RTC4"/>
</dbReference>
<comment type="similarity">
    <text evidence="4">Belongs to the RTC4 family.</text>
</comment>
<feature type="compositionally biased region" description="Low complexity" evidence="8">
    <location>
        <begin position="255"/>
        <end position="280"/>
    </location>
</feature>
<feature type="region of interest" description="Disordered" evidence="8">
    <location>
        <begin position="1"/>
        <end position="384"/>
    </location>
</feature>
<evidence type="ECO:0000256" key="1">
    <source>
        <dbReference type="ARBA" id="ARBA00002738"/>
    </source>
</evidence>
<dbReference type="Proteomes" id="UP001201980">
    <property type="component" value="Unassembled WGS sequence"/>
</dbReference>
<evidence type="ECO:0000256" key="4">
    <source>
        <dbReference type="ARBA" id="ARBA00009461"/>
    </source>
</evidence>
<dbReference type="EMBL" id="JAKWBI020000019">
    <property type="protein sequence ID" value="KAJ2906051.1"/>
    <property type="molecule type" value="Genomic_DNA"/>
</dbReference>
<evidence type="ECO:0000256" key="5">
    <source>
        <dbReference type="ARBA" id="ARBA00015162"/>
    </source>
</evidence>
<feature type="compositionally biased region" description="Basic and acidic residues" evidence="8">
    <location>
        <begin position="291"/>
        <end position="330"/>
    </location>
</feature>
<reference evidence="10" key="1">
    <citation type="submission" date="2022-07" db="EMBL/GenBank/DDBJ databases">
        <title>Draft genome sequence of Zalerion maritima ATCC 34329, a (micro)plastics degrading marine fungus.</title>
        <authorList>
            <person name="Paco A."/>
            <person name="Goncalves M.F.M."/>
            <person name="Rocha-Santos T.A.P."/>
            <person name="Alves A."/>
        </authorList>
    </citation>
    <scope>NUCLEOTIDE SEQUENCE</scope>
    <source>
        <strain evidence="10">ATCC 34329</strain>
    </source>
</reference>
<protein>
    <recommendedName>
        <fullName evidence="5">Restriction of telomere capping protein 4</fullName>
    </recommendedName>
</protein>